<accession>A0AAN9F1L6</accession>
<reference evidence="1 2" key="1">
    <citation type="submission" date="2024-01" db="EMBL/GenBank/DDBJ databases">
        <title>The genomes of 5 underutilized Papilionoideae crops provide insights into root nodulation and disease resistance.</title>
        <authorList>
            <person name="Yuan L."/>
        </authorList>
    </citation>
    <scope>NUCLEOTIDE SEQUENCE [LARGE SCALE GENOMIC DNA]</scope>
    <source>
        <strain evidence="1">LY-2023</strain>
        <tissue evidence="1">Leaf</tissue>
    </source>
</reference>
<evidence type="ECO:0000313" key="2">
    <source>
        <dbReference type="Proteomes" id="UP001359559"/>
    </source>
</evidence>
<comment type="caution">
    <text evidence="1">The sequence shown here is derived from an EMBL/GenBank/DDBJ whole genome shotgun (WGS) entry which is preliminary data.</text>
</comment>
<gene>
    <name evidence="1" type="ORF">RJT34_33212</name>
</gene>
<organism evidence="1 2">
    <name type="scientific">Clitoria ternatea</name>
    <name type="common">Butterfly pea</name>
    <dbReference type="NCBI Taxonomy" id="43366"/>
    <lineage>
        <taxon>Eukaryota</taxon>
        <taxon>Viridiplantae</taxon>
        <taxon>Streptophyta</taxon>
        <taxon>Embryophyta</taxon>
        <taxon>Tracheophyta</taxon>
        <taxon>Spermatophyta</taxon>
        <taxon>Magnoliopsida</taxon>
        <taxon>eudicotyledons</taxon>
        <taxon>Gunneridae</taxon>
        <taxon>Pentapetalae</taxon>
        <taxon>rosids</taxon>
        <taxon>fabids</taxon>
        <taxon>Fabales</taxon>
        <taxon>Fabaceae</taxon>
        <taxon>Papilionoideae</taxon>
        <taxon>50 kb inversion clade</taxon>
        <taxon>NPAAA clade</taxon>
        <taxon>indigoferoid/millettioid clade</taxon>
        <taxon>Phaseoleae</taxon>
        <taxon>Clitoria</taxon>
    </lineage>
</organism>
<name>A0AAN9F1L6_CLITE</name>
<dbReference type="AlphaFoldDB" id="A0AAN9F1L6"/>
<dbReference type="Proteomes" id="UP001359559">
    <property type="component" value="Unassembled WGS sequence"/>
</dbReference>
<sequence>MWRRFSKTEEPRNVLSIQSTKGGTLLATLFQYHKNHASKQSINIKCARESETESFVIMKRTHTHTEFWLRTNELGSTF</sequence>
<dbReference type="EMBL" id="JAYKXN010000008">
    <property type="protein sequence ID" value="KAK7265590.1"/>
    <property type="molecule type" value="Genomic_DNA"/>
</dbReference>
<proteinExistence type="predicted"/>
<evidence type="ECO:0000313" key="1">
    <source>
        <dbReference type="EMBL" id="KAK7265590.1"/>
    </source>
</evidence>
<protein>
    <submittedName>
        <fullName evidence="1">Uncharacterized protein</fullName>
    </submittedName>
</protein>
<keyword evidence="2" id="KW-1185">Reference proteome</keyword>